<dbReference type="PANTHER" id="PTHR43214">
    <property type="entry name" value="TWO-COMPONENT RESPONSE REGULATOR"/>
    <property type="match status" value="1"/>
</dbReference>
<dbReference type="KEGG" id="fuv:JR347_00470"/>
<dbReference type="RefSeq" id="WP_205722106.1">
    <property type="nucleotide sequence ID" value="NZ_CP070608.1"/>
</dbReference>
<dbReference type="AlphaFoldDB" id="A0A974WI14"/>
<dbReference type="Proteomes" id="UP000662783">
    <property type="component" value="Chromosome"/>
</dbReference>
<sequence>MEKFKLDNTIKVCIVDKDIRWSQAVKMLIEDNLSLRVIDLHKEFPKEKVFLETQPHLVLVNVDENSDSYKLIKSIKVKLPFIQFLPYSDSPTEETILNFIEHDSGGFLINVKFDYKQLIKGIVKLQEGKPALSPIASRVLVSSFYNQIPKNLTKKEIEVLNQLKKGKNSAEIAKSLDIKQNTVRAHMYNIYEKLDVKNKAEAIALLG</sequence>
<evidence type="ECO:0000313" key="4">
    <source>
        <dbReference type="Proteomes" id="UP000662783"/>
    </source>
</evidence>
<dbReference type="PRINTS" id="PR00038">
    <property type="entry name" value="HTHLUXR"/>
</dbReference>
<dbReference type="InterPro" id="IPR016032">
    <property type="entry name" value="Sig_transdc_resp-reg_C-effctor"/>
</dbReference>
<evidence type="ECO:0000313" key="3">
    <source>
        <dbReference type="EMBL" id="QSE97597.1"/>
    </source>
</evidence>
<dbReference type="PROSITE" id="PS00622">
    <property type="entry name" value="HTH_LUXR_1"/>
    <property type="match status" value="1"/>
</dbReference>
<dbReference type="SMART" id="SM00421">
    <property type="entry name" value="HTH_LUXR"/>
    <property type="match status" value="1"/>
</dbReference>
<dbReference type="Gene3D" id="3.40.50.2300">
    <property type="match status" value="1"/>
</dbReference>
<gene>
    <name evidence="3" type="ORF">JR347_00470</name>
</gene>
<dbReference type="EMBL" id="CP070608">
    <property type="protein sequence ID" value="QSE97597.1"/>
    <property type="molecule type" value="Genomic_DNA"/>
</dbReference>
<dbReference type="Pfam" id="PF00196">
    <property type="entry name" value="GerE"/>
    <property type="match status" value="1"/>
</dbReference>
<dbReference type="GO" id="GO:0006355">
    <property type="term" value="P:regulation of DNA-templated transcription"/>
    <property type="evidence" value="ECO:0007669"/>
    <property type="project" value="InterPro"/>
</dbReference>
<dbReference type="SUPFAM" id="SSF46894">
    <property type="entry name" value="C-terminal effector domain of the bipartite response regulators"/>
    <property type="match status" value="1"/>
</dbReference>
<evidence type="ECO:0000256" key="1">
    <source>
        <dbReference type="ARBA" id="ARBA00023125"/>
    </source>
</evidence>
<evidence type="ECO:0000259" key="2">
    <source>
        <dbReference type="PROSITE" id="PS50043"/>
    </source>
</evidence>
<dbReference type="InterPro" id="IPR039420">
    <property type="entry name" value="WalR-like"/>
</dbReference>
<proteinExistence type="predicted"/>
<organism evidence="3 4">
    <name type="scientific">Fulvivirga lutea</name>
    <dbReference type="NCBI Taxonomy" id="2810512"/>
    <lineage>
        <taxon>Bacteria</taxon>
        <taxon>Pseudomonadati</taxon>
        <taxon>Bacteroidota</taxon>
        <taxon>Cytophagia</taxon>
        <taxon>Cytophagales</taxon>
        <taxon>Fulvivirgaceae</taxon>
        <taxon>Fulvivirga</taxon>
    </lineage>
</organism>
<accession>A0A974WI14</accession>
<protein>
    <submittedName>
        <fullName evidence="3">Response regulator transcription factor</fullName>
    </submittedName>
</protein>
<dbReference type="CDD" id="cd06170">
    <property type="entry name" value="LuxR_C_like"/>
    <property type="match status" value="1"/>
</dbReference>
<reference evidence="3" key="1">
    <citation type="submission" date="2021-02" db="EMBL/GenBank/DDBJ databases">
        <title>Fulvivirga sp. S481 isolated from sea water.</title>
        <authorList>
            <person name="Bae S.S."/>
            <person name="Baek K."/>
        </authorList>
    </citation>
    <scope>NUCLEOTIDE SEQUENCE</scope>
    <source>
        <strain evidence="3">S481</strain>
    </source>
</reference>
<feature type="domain" description="HTH luxR-type" evidence="2">
    <location>
        <begin position="145"/>
        <end position="207"/>
    </location>
</feature>
<dbReference type="PROSITE" id="PS50043">
    <property type="entry name" value="HTH_LUXR_2"/>
    <property type="match status" value="1"/>
</dbReference>
<dbReference type="GO" id="GO:0003677">
    <property type="term" value="F:DNA binding"/>
    <property type="evidence" value="ECO:0007669"/>
    <property type="project" value="UniProtKB-KW"/>
</dbReference>
<dbReference type="PANTHER" id="PTHR43214:SF43">
    <property type="entry name" value="TWO-COMPONENT RESPONSE REGULATOR"/>
    <property type="match status" value="1"/>
</dbReference>
<name>A0A974WI14_9BACT</name>
<keyword evidence="4" id="KW-1185">Reference proteome</keyword>
<keyword evidence="1" id="KW-0238">DNA-binding</keyword>
<dbReference type="InterPro" id="IPR000792">
    <property type="entry name" value="Tscrpt_reg_LuxR_C"/>
</dbReference>